<evidence type="ECO:0000313" key="9">
    <source>
        <dbReference type="Proteomes" id="UP001060414"/>
    </source>
</evidence>
<keyword evidence="3 7" id="KW-1133">Transmembrane helix</keyword>
<evidence type="ECO:0000256" key="4">
    <source>
        <dbReference type="ARBA" id="ARBA00023136"/>
    </source>
</evidence>
<dbReference type="HAMAP" id="MF_02065">
    <property type="entry name" value="MltG"/>
    <property type="match status" value="1"/>
</dbReference>
<evidence type="ECO:0000256" key="1">
    <source>
        <dbReference type="ARBA" id="ARBA00022475"/>
    </source>
</evidence>
<comment type="similarity">
    <text evidence="7">Belongs to the transglycosylase MltG family.</text>
</comment>
<dbReference type="Pfam" id="PF02618">
    <property type="entry name" value="YceG"/>
    <property type="match status" value="1"/>
</dbReference>
<keyword evidence="9" id="KW-1185">Reference proteome</keyword>
<dbReference type="NCBIfam" id="TIGR00247">
    <property type="entry name" value="endolytic transglycosylase MltG"/>
    <property type="match status" value="1"/>
</dbReference>
<evidence type="ECO:0000256" key="2">
    <source>
        <dbReference type="ARBA" id="ARBA00022692"/>
    </source>
</evidence>
<proteinExistence type="inferred from homology"/>
<keyword evidence="1 7" id="KW-1003">Cell membrane</keyword>
<comment type="catalytic activity">
    <reaction evidence="7">
        <text>a peptidoglycan chain = a peptidoglycan chain with N-acetyl-1,6-anhydromuramyl-[peptide] at the reducing end + a peptidoglycan chain with N-acetylglucosamine at the non-reducing end.</text>
        <dbReference type="EC" id="4.2.2.29"/>
    </reaction>
</comment>
<evidence type="ECO:0000313" key="8">
    <source>
        <dbReference type="EMBL" id="UWZ78337.1"/>
    </source>
</evidence>
<evidence type="ECO:0000256" key="3">
    <source>
        <dbReference type="ARBA" id="ARBA00022989"/>
    </source>
</evidence>
<organism evidence="8 9">
    <name type="scientific">Geoalkalibacter halelectricus</name>
    <dbReference type="NCBI Taxonomy" id="2847045"/>
    <lineage>
        <taxon>Bacteria</taxon>
        <taxon>Pseudomonadati</taxon>
        <taxon>Thermodesulfobacteriota</taxon>
        <taxon>Desulfuromonadia</taxon>
        <taxon>Desulfuromonadales</taxon>
        <taxon>Geoalkalibacteraceae</taxon>
        <taxon>Geoalkalibacter</taxon>
    </lineage>
</organism>
<keyword evidence="2 7" id="KW-0812">Transmembrane</keyword>
<sequence>MPMKKRLRILLGCLAAAVLLPILVIAADVAWFLTQAVQPPEPSQVTIAPGTGFIRIANDLEERRIIRRSSYFVALARYKEVQGRVHAGDYRFEHPARPAEVLRRLVEGDVVRYAFTVPEGLTLWDIGARMEREGFGRAEVFLGLARDVDLLSQLGIEGPSLEGYLFPETYLLERGDAERRLINAMVREFRRRALPEWRQAAADLGLDLHQWVTLASIVQAEAGSEAEMPVIAAVFHNRLRLGMRLQADPTVIYGVDDYQGRITRSHLRDPHPYNTYVIAGLPPGPIANPGAAALKATAFPSADDYLYFVSRGDGSHVFSRTLEEHNRAVRRYILTPRNSSP</sequence>
<evidence type="ECO:0000256" key="6">
    <source>
        <dbReference type="ARBA" id="ARBA00023316"/>
    </source>
</evidence>
<dbReference type="PANTHER" id="PTHR30518">
    <property type="entry name" value="ENDOLYTIC MUREIN TRANSGLYCOSYLASE"/>
    <property type="match status" value="1"/>
</dbReference>
<evidence type="ECO:0000256" key="7">
    <source>
        <dbReference type="HAMAP-Rule" id="MF_02065"/>
    </source>
</evidence>
<dbReference type="Proteomes" id="UP001060414">
    <property type="component" value="Chromosome"/>
</dbReference>
<comment type="function">
    <text evidence="7">Functions as a peptidoglycan terminase that cleaves nascent peptidoglycan strands endolytically to terminate their elongation.</text>
</comment>
<dbReference type="InterPro" id="IPR003770">
    <property type="entry name" value="MLTG-like"/>
</dbReference>
<dbReference type="PANTHER" id="PTHR30518:SF2">
    <property type="entry name" value="ENDOLYTIC MUREIN TRANSGLYCOSYLASE"/>
    <property type="match status" value="1"/>
</dbReference>
<dbReference type="EMBL" id="CP092109">
    <property type="protein sequence ID" value="UWZ78337.1"/>
    <property type="molecule type" value="Genomic_DNA"/>
</dbReference>
<feature type="site" description="Important for catalytic activity" evidence="7">
    <location>
        <position position="221"/>
    </location>
</feature>
<keyword evidence="6 7" id="KW-0961">Cell wall biogenesis/degradation</keyword>
<dbReference type="RefSeq" id="WP_260746686.1">
    <property type="nucleotide sequence ID" value="NZ_CP092109.1"/>
</dbReference>
<dbReference type="CDD" id="cd08010">
    <property type="entry name" value="MltG_like"/>
    <property type="match status" value="1"/>
</dbReference>
<keyword evidence="4 7" id="KW-0472">Membrane</keyword>
<name>A0ABY5ZK33_9BACT</name>
<dbReference type="EC" id="4.2.2.29" evidence="7"/>
<dbReference type="Gene3D" id="3.30.1490.480">
    <property type="entry name" value="Endolytic murein transglycosylase"/>
    <property type="match status" value="1"/>
</dbReference>
<keyword evidence="5 7" id="KW-0456">Lyase</keyword>
<dbReference type="Gene3D" id="3.30.160.60">
    <property type="entry name" value="Classic Zinc Finger"/>
    <property type="match status" value="1"/>
</dbReference>
<protein>
    <recommendedName>
        <fullName evidence="7">Endolytic murein transglycosylase</fullName>
        <ecNumber evidence="7">4.2.2.29</ecNumber>
    </recommendedName>
    <alternativeName>
        <fullName evidence="7">Peptidoglycan lytic transglycosylase</fullName>
    </alternativeName>
    <alternativeName>
        <fullName evidence="7">Peptidoglycan polymerization terminase</fullName>
    </alternativeName>
</protein>
<evidence type="ECO:0000256" key="5">
    <source>
        <dbReference type="ARBA" id="ARBA00023239"/>
    </source>
</evidence>
<gene>
    <name evidence="7 8" type="primary">mltG</name>
    <name evidence="8" type="ORF">L9S41_11615</name>
</gene>
<reference evidence="8" key="1">
    <citation type="journal article" date="2022" name="Environ. Microbiol.">
        <title>Geoalkalibacter halelectricus SAP #1 sp. nov. possessing extracellular electron transfer and mineral#reducing capabilities from a haloalkaline environment.</title>
        <authorList>
            <person name="Yadav S."/>
            <person name="Singh R."/>
            <person name="Sundharam S.S."/>
            <person name="Chaudhary S."/>
            <person name="Krishnamurthi S."/>
            <person name="Patil S.A."/>
        </authorList>
    </citation>
    <scope>NUCLEOTIDE SEQUENCE</scope>
    <source>
        <strain evidence="8">SAP-1</strain>
    </source>
</reference>
<accession>A0ABY5ZK33</accession>